<dbReference type="EMBL" id="JAPTGB010000002">
    <property type="protein sequence ID" value="MCZ0859869.1"/>
    <property type="molecule type" value="Genomic_DNA"/>
</dbReference>
<evidence type="ECO:0000313" key="2">
    <source>
        <dbReference type="Proteomes" id="UP001141422"/>
    </source>
</evidence>
<dbReference type="InterPro" id="IPR029016">
    <property type="entry name" value="GAF-like_dom_sf"/>
</dbReference>
<reference evidence="1" key="1">
    <citation type="submission" date="2022-12" db="EMBL/GenBank/DDBJ databases">
        <title>Isolation and characterisation of novel Methanocorpusculum spp. from native Australian herbivores indicates the genus is ancestrally host-associated.</title>
        <authorList>
            <person name="Volmer J.G."/>
            <person name="Soo R.M."/>
            <person name="Evans P.N."/>
            <person name="Hoedt E.C."/>
            <person name="Astorga Alsina A.L."/>
            <person name="Woodcroft B.J."/>
            <person name="Tyson G.W."/>
            <person name="Hugenholtz P."/>
            <person name="Morrison M."/>
        </authorList>
    </citation>
    <scope>NUCLEOTIDE SEQUENCE</scope>
    <source>
        <strain evidence="1">MG</strain>
    </source>
</reference>
<dbReference type="RefSeq" id="WP_268924087.1">
    <property type="nucleotide sequence ID" value="NZ_JAPTGB010000002.1"/>
</dbReference>
<protein>
    <submittedName>
        <fullName evidence="1">Uncharacterized protein</fullName>
    </submittedName>
</protein>
<dbReference type="Proteomes" id="UP001141422">
    <property type="component" value="Unassembled WGS sequence"/>
</dbReference>
<evidence type="ECO:0000313" key="1">
    <source>
        <dbReference type="EMBL" id="MCZ0859869.1"/>
    </source>
</evidence>
<organism evidence="1 2">
    <name type="scientific">Methanocorpusculum petauri</name>
    <dbReference type="NCBI Taxonomy" id="3002863"/>
    <lineage>
        <taxon>Archaea</taxon>
        <taxon>Methanobacteriati</taxon>
        <taxon>Methanobacteriota</taxon>
        <taxon>Stenosarchaea group</taxon>
        <taxon>Methanomicrobia</taxon>
        <taxon>Methanomicrobiales</taxon>
        <taxon>Methanocorpusculaceae</taxon>
        <taxon>Methanocorpusculum</taxon>
    </lineage>
</organism>
<name>A0ABT4IDQ5_9EURY</name>
<accession>A0ABT4IDQ5</accession>
<dbReference type="Gene3D" id="3.30.450.40">
    <property type="match status" value="1"/>
</dbReference>
<gene>
    <name evidence="1" type="ORF">O0S10_01340</name>
</gene>
<keyword evidence="2" id="KW-1185">Reference proteome</keyword>
<sequence>MIIVLPILLALSSFRFVPIKTPERVFGVIGVRPTDANGVISPEVCSVLGIFTDLAGLAMGRISREE</sequence>
<proteinExistence type="predicted"/>
<comment type="caution">
    <text evidence="1">The sequence shown here is derived from an EMBL/GenBank/DDBJ whole genome shotgun (WGS) entry which is preliminary data.</text>
</comment>